<feature type="chain" id="PRO_5043513618" evidence="3">
    <location>
        <begin position="31"/>
        <end position="484"/>
    </location>
</feature>
<sequence>MRNALRTALATAVVAGVALTPVVTATTALAAPTASAAKTTTENRYSGYPVHLAKGYVAVLRNRVSDGGPEAWIRAVKPDWQRGDDYMGRLMAKLDLDSRSATVDGLRMGLENADGDVPLLKFNGAGESRTIMFPERKNDVDGVLVRTVPLKGGLTAMVYRYGGRHVYYGATLLKGKDNEEIGHLTAGGGHARKDTKVFNGIQVTLDFQGNVTSVQDQGSGGQGPTTPVGTDLGKRKLADGTYGELWKKSAGWYVLELSAKDGKPRGSVTAGGPKGQAENGDQVGGMWVGLNNAGKVGSWLNPSGGFDAGDVEYTKGCTAYRTSGSPFGGLSLRLSNGPKGAVAEVLNVNDGSVYDTLSTADHEGLLGGARVKDLEPGRPTFQMRVHGGQIPWDIVKFPKKPAGKDCASTSTTTTTTATTTGATAQTATTGTQIVPKGAVAAGAEVEGGKGGNTALVAGGAGLASVGVAGLGFFAVLRRRAGARG</sequence>
<reference evidence="4" key="1">
    <citation type="submission" date="2022-10" db="EMBL/GenBank/DDBJ databases">
        <title>The complete genomes of actinobacterial strains from the NBC collection.</title>
        <authorList>
            <person name="Joergensen T.S."/>
            <person name="Alvarez Arevalo M."/>
            <person name="Sterndorff E.B."/>
            <person name="Faurdal D."/>
            <person name="Vuksanovic O."/>
            <person name="Mourched A.-S."/>
            <person name="Charusanti P."/>
            <person name="Shaw S."/>
            <person name="Blin K."/>
            <person name="Weber T."/>
        </authorList>
    </citation>
    <scope>NUCLEOTIDE SEQUENCE</scope>
    <source>
        <strain evidence="4">NBC_00060</strain>
    </source>
</reference>
<keyword evidence="2" id="KW-0472">Membrane</keyword>
<evidence type="ECO:0000256" key="1">
    <source>
        <dbReference type="SAM" id="MobiDB-lite"/>
    </source>
</evidence>
<keyword evidence="2" id="KW-0812">Transmembrane</keyword>
<evidence type="ECO:0000313" key="4">
    <source>
        <dbReference type="EMBL" id="WTU40716.1"/>
    </source>
</evidence>
<keyword evidence="3" id="KW-0732">Signal</keyword>
<name>A0AAU2GY28_9ACTN</name>
<proteinExistence type="predicted"/>
<evidence type="ECO:0000256" key="2">
    <source>
        <dbReference type="SAM" id="Phobius"/>
    </source>
</evidence>
<evidence type="ECO:0000256" key="3">
    <source>
        <dbReference type="SAM" id="SignalP"/>
    </source>
</evidence>
<feature type="signal peptide" evidence="3">
    <location>
        <begin position="1"/>
        <end position="30"/>
    </location>
</feature>
<dbReference type="EMBL" id="CP108253">
    <property type="protein sequence ID" value="WTU40716.1"/>
    <property type="molecule type" value="Genomic_DNA"/>
</dbReference>
<feature type="transmembrane region" description="Helical" evidence="2">
    <location>
        <begin position="454"/>
        <end position="476"/>
    </location>
</feature>
<protein>
    <submittedName>
        <fullName evidence="4">Uncharacterized protein</fullName>
    </submittedName>
</protein>
<gene>
    <name evidence="4" type="ORF">OHV25_14500</name>
</gene>
<keyword evidence="2" id="KW-1133">Transmembrane helix</keyword>
<feature type="region of interest" description="Disordered" evidence="1">
    <location>
        <begin position="213"/>
        <end position="232"/>
    </location>
</feature>
<organism evidence="4">
    <name type="scientific">Streptomyces sp. NBC_00060</name>
    <dbReference type="NCBI Taxonomy" id="2975636"/>
    <lineage>
        <taxon>Bacteria</taxon>
        <taxon>Bacillati</taxon>
        <taxon>Actinomycetota</taxon>
        <taxon>Actinomycetes</taxon>
        <taxon>Kitasatosporales</taxon>
        <taxon>Streptomycetaceae</taxon>
        <taxon>Streptomyces</taxon>
    </lineage>
</organism>
<accession>A0AAU2GY28</accession>
<dbReference type="AlphaFoldDB" id="A0AAU2GY28"/>